<dbReference type="RefSeq" id="WP_143947732.1">
    <property type="nucleotide sequence ID" value="NZ_BAABMB010000002.1"/>
</dbReference>
<keyword evidence="4" id="KW-0804">Transcription</keyword>
<gene>
    <name evidence="6" type="ORF">FOZ76_08560</name>
</gene>
<dbReference type="Pfam" id="PF00126">
    <property type="entry name" value="HTH_1"/>
    <property type="match status" value="1"/>
</dbReference>
<keyword evidence="3" id="KW-0238">DNA-binding</keyword>
<dbReference type="InterPro" id="IPR036390">
    <property type="entry name" value="WH_DNA-bd_sf"/>
</dbReference>
<dbReference type="GO" id="GO:0000976">
    <property type="term" value="F:transcription cis-regulatory region binding"/>
    <property type="evidence" value="ECO:0007669"/>
    <property type="project" value="TreeGrafter"/>
</dbReference>
<dbReference type="EMBL" id="VLTJ01000014">
    <property type="protein sequence ID" value="TSH96622.1"/>
    <property type="molecule type" value="Genomic_DNA"/>
</dbReference>
<dbReference type="FunFam" id="1.10.10.10:FF:000001">
    <property type="entry name" value="LysR family transcriptional regulator"/>
    <property type="match status" value="1"/>
</dbReference>
<dbReference type="SUPFAM" id="SSF46785">
    <property type="entry name" value="Winged helix' DNA-binding domain"/>
    <property type="match status" value="1"/>
</dbReference>
<dbReference type="Gene3D" id="1.10.10.10">
    <property type="entry name" value="Winged helix-like DNA-binding domain superfamily/Winged helix DNA-binding domain"/>
    <property type="match status" value="1"/>
</dbReference>
<comment type="caution">
    <text evidence="6">The sequence shown here is derived from an EMBL/GenBank/DDBJ whole genome shotgun (WGS) entry which is preliminary data.</text>
</comment>
<evidence type="ECO:0000256" key="1">
    <source>
        <dbReference type="ARBA" id="ARBA00009437"/>
    </source>
</evidence>
<reference evidence="6 7" key="1">
    <citation type="submission" date="2019-07" db="EMBL/GenBank/DDBJ databases">
        <title>Qingshengfaniella alkalisoli gen. nov., sp. nov., isolated from saline soil.</title>
        <authorList>
            <person name="Xu L."/>
            <person name="Huang X.-X."/>
            <person name="Sun J.-Q."/>
        </authorList>
    </citation>
    <scope>NUCLEOTIDE SEQUENCE [LARGE SCALE GENOMIC DNA]</scope>
    <source>
        <strain evidence="6 7">DSM 27279</strain>
    </source>
</reference>
<dbReference type="InterPro" id="IPR005119">
    <property type="entry name" value="LysR_subst-bd"/>
</dbReference>
<dbReference type="PANTHER" id="PTHR30126:SF91">
    <property type="entry name" value="LYSR FAMILY TRANSCRIPTIONAL REGULATOR"/>
    <property type="match status" value="1"/>
</dbReference>
<dbReference type="AlphaFoldDB" id="A0A556AUK7"/>
<evidence type="ECO:0000313" key="7">
    <source>
        <dbReference type="Proteomes" id="UP000318405"/>
    </source>
</evidence>
<dbReference type="Gene3D" id="3.40.190.290">
    <property type="match status" value="1"/>
</dbReference>
<dbReference type="PROSITE" id="PS50931">
    <property type="entry name" value="HTH_LYSR"/>
    <property type="match status" value="1"/>
</dbReference>
<protein>
    <submittedName>
        <fullName evidence="6">LysR family transcriptional regulator</fullName>
    </submittedName>
</protein>
<evidence type="ECO:0000256" key="2">
    <source>
        <dbReference type="ARBA" id="ARBA00023015"/>
    </source>
</evidence>
<accession>A0A556AUK7</accession>
<dbReference type="OrthoDB" id="196624at2"/>
<keyword evidence="2" id="KW-0805">Transcription regulation</keyword>
<dbReference type="PANTHER" id="PTHR30126">
    <property type="entry name" value="HTH-TYPE TRANSCRIPTIONAL REGULATOR"/>
    <property type="match status" value="1"/>
</dbReference>
<feature type="domain" description="HTH lysR-type" evidence="5">
    <location>
        <begin position="5"/>
        <end position="62"/>
    </location>
</feature>
<evidence type="ECO:0000313" key="6">
    <source>
        <dbReference type="EMBL" id="TSH96622.1"/>
    </source>
</evidence>
<dbReference type="InterPro" id="IPR000847">
    <property type="entry name" value="LysR_HTH_N"/>
</dbReference>
<dbReference type="PRINTS" id="PR00039">
    <property type="entry name" value="HTHLYSR"/>
</dbReference>
<dbReference type="SUPFAM" id="SSF53850">
    <property type="entry name" value="Periplasmic binding protein-like II"/>
    <property type="match status" value="1"/>
</dbReference>
<keyword evidence="7" id="KW-1185">Reference proteome</keyword>
<dbReference type="Proteomes" id="UP000318405">
    <property type="component" value="Unassembled WGS sequence"/>
</dbReference>
<evidence type="ECO:0000256" key="3">
    <source>
        <dbReference type="ARBA" id="ARBA00023125"/>
    </source>
</evidence>
<evidence type="ECO:0000256" key="4">
    <source>
        <dbReference type="ARBA" id="ARBA00023163"/>
    </source>
</evidence>
<evidence type="ECO:0000259" key="5">
    <source>
        <dbReference type="PROSITE" id="PS50931"/>
    </source>
</evidence>
<name>A0A556AUK7_9BURK</name>
<comment type="similarity">
    <text evidence="1">Belongs to the LysR transcriptional regulatory family.</text>
</comment>
<proteinExistence type="inferred from homology"/>
<dbReference type="GO" id="GO:0003700">
    <property type="term" value="F:DNA-binding transcription factor activity"/>
    <property type="evidence" value="ECO:0007669"/>
    <property type="project" value="InterPro"/>
</dbReference>
<dbReference type="InterPro" id="IPR036388">
    <property type="entry name" value="WH-like_DNA-bd_sf"/>
</dbReference>
<sequence>MIDPLSLDQLRVFVAIADQGSFSAAARHLRRAQSAVSNAIINLEGALGVALFDRSGWKPQLTTDGHALLIDARAVLARVDQFKSRALGLTQGLEAELSVVLDVMFPTARLVALVTRFRQAFPGVALRLCIDVLGGVPQRVLAGEYDLGVQGSLPDIAPELASQALAEIALVPVAAPTHPLASQGRIPIQALSEHTQIVLTDHSGRTEGRTFSVFSEKRILTADLGSKRAMLCAGLGWGFMPRTFVEEDLGAGQLIELNLAERQPRSRSMPLFAIHRCDTPLGPAGQWALDWLVSSPGDGPGKGQGATAL</sequence>
<dbReference type="Pfam" id="PF03466">
    <property type="entry name" value="LysR_substrate"/>
    <property type="match status" value="1"/>
</dbReference>
<organism evidence="6 7">
    <name type="scientific">Verticiella sediminum</name>
    <dbReference type="NCBI Taxonomy" id="1247510"/>
    <lineage>
        <taxon>Bacteria</taxon>
        <taxon>Pseudomonadati</taxon>
        <taxon>Pseudomonadota</taxon>
        <taxon>Betaproteobacteria</taxon>
        <taxon>Burkholderiales</taxon>
        <taxon>Alcaligenaceae</taxon>
        <taxon>Verticiella</taxon>
    </lineage>
</organism>